<evidence type="ECO:0000256" key="1">
    <source>
        <dbReference type="SAM" id="Phobius"/>
    </source>
</evidence>
<feature type="transmembrane region" description="Helical" evidence="1">
    <location>
        <begin position="12"/>
        <end position="38"/>
    </location>
</feature>
<keyword evidence="1" id="KW-0812">Transmembrane</keyword>
<evidence type="ECO:0000313" key="2">
    <source>
        <dbReference type="EMBL" id="QHT23104.1"/>
    </source>
</evidence>
<name>A0A6C0E232_9ZZZZ</name>
<protein>
    <submittedName>
        <fullName evidence="2">Uncharacterized protein</fullName>
    </submittedName>
</protein>
<keyword evidence="1" id="KW-1133">Transmembrane helix</keyword>
<accession>A0A6C0E232</accession>
<dbReference type="AlphaFoldDB" id="A0A6C0E232"/>
<proteinExistence type="predicted"/>
<dbReference type="EMBL" id="MN739724">
    <property type="protein sequence ID" value="QHT23104.1"/>
    <property type="molecule type" value="Genomic_DNA"/>
</dbReference>
<reference evidence="2" key="1">
    <citation type="journal article" date="2020" name="Nature">
        <title>Giant virus diversity and host interactions through global metagenomics.</title>
        <authorList>
            <person name="Schulz F."/>
            <person name="Roux S."/>
            <person name="Paez-Espino D."/>
            <person name="Jungbluth S."/>
            <person name="Walsh D.A."/>
            <person name="Denef V.J."/>
            <person name="McMahon K.D."/>
            <person name="Konstantinidis K.T."/>
            <person name="Eloe-Fadrosh E.A."/>
            <person name="Kyrpides N.C."/>
            <person name="Woyke T."/>
        </authorList>
    </citation>
    <scope>NUCLEOTIDE SEQUENCE</scope>
    <source>
        <strain evidence="2">GVMAG-M-3300023179-114</strain>
    </source>
</reference>
<keyword evidence="1" id="KW-0472">Membrane</keyword>
<sequence>MIDSIPCIIRDIWFDILPFTFIFIQLLFLYLLLTTFYFNFFSTFQKVEPNIVYNPIFAFWHYIFFKI</sequence>
<organism evidence="2">
    <name type="scientific">viral metagenome</name>
    <dbReference type="NCBI Taxonomy" id="1070528"/>
    <lineage>
        <taxon>unclassified sequences</taxon>
        <taxon>metagenomes</taxon>
        <taxon>organismal metagenomes</taxon>
    </lineage>
</organism>